<proteinExistence type="inferred from homology"/>
<feature type="binding site" evidence="6">
    <location>
        <position position="223"/>
    </location>
    <ligand>
        <name>(6S)-NADPHX</name>
        <dbReference type="ChEBI" id="CHEBI:64076"/>
    </ligand>
</feature>
<keyword evidence="1 6" id="KW-0547">Nucleotide-binding</keyword>
<dbReference type="Proteomes" id="UP000657421">
    <property type="component" value="Unassembled WGS sequence"/>
</dbReference>
<evidence type="ECO:0000259" key="7">
    <source>
        <dbReference type="PROSITE" id="PS51383"/>
    </source>
</evidence>
<dbReference type="RefSeq" id="WP_249307274.1">
    <property type="nucleotide sequence ID" value="NZ_JACRSZ010000003.1"/>
</dbReference>
<name>A0ABR7N7C5_9FIRM</name>
<evidence type="ECO:0000256" key="6">
    <source>
        <dbReference type="HAMAP-Rule" id="MF_01965"/>
    </source>
</evidence>
<evidence type="ECO:0000313" key="9">
    <source>
        <dbReference type="Proteomes" id="UP000657421"/>
    </source>
</evidence>
<comment type="catalytic activity">
    <reaction evidence="6">
        <text>(6S)-NADHX + ADP = AMP + phosphate + NADH + H(+)</text>
        <dbReference type="Rhea" id="RHEA:32223"/>
        <dbReference type="ChEBI" id="CHEBI:15378"/>
        <dbReference type="ChEBI" id="CHEBI:43474"/>
        <dbReference type="ChEBI" id="CHEBI:57945"/>
        <dbReference type="ChEBI" id="CHEBI:64074"/>
        <dbReference type="ChEBI" id="CHEBI:456215"/>
        <dbReference type="ChEBI" id="CHEBI:456216"/>
        <dbReference type="EC" id="4.2.1.136"/>
    </reaction>
</comment>
<comment type="subunit">
    <text evidence="6">Homotetramer.</text>
</comment>
<evidence type="ECO:0000313" key="8">
    <source>
        <dbReference type="EMBL" id="MBC8572289.1"/>
    </source>
</evidence>
<dbReference type="Pfam" id="PF01256">
    <property type="entry name" value="Carb_kinase"/>
    <property type="match status" value="1"/>
</dbReference>
<comment type="function">
    <text evidence="6">Catalyzes the dehydration of the S-form of NAD(P)HX at the expense of ADP, which is converted to AMP. Together with NAD(P)HX epimerase, which catalyzes the epimerization of the S- and R-forms, the enzyme allows the repair of both epimers of NAD(P)HX, a damaged form of NAD(P)H that is a result of enzymatic or heat-dependent hydration.</text>
</comment>
<dbReference type="InterPro" id="IPR017953">
    <property type="entry name" value="Carbohydrate_kinase_pred_CS"/>
</dbReference>
<evidence type="ECO:0000256" key="1">
    <source>
        <dbReference type="ARBA" id="ARBA00022741"/>
    </source>
</evidence>
<dbReference type="PROSITE" id="PS51383">
    <property type="entry name" value="YJEF_C_3"/>
    <property type="match status" value="1"/>
</dbReference>
<feature type="domain" description="YjeF C-terminal" evidence="7">
    <location>
        <begin position="7"/>
        <end position="280"/>
    </location>
</feature>
<dbReference type="EC" id="4.2.1.136" evidence="6"/>
<comment type="caution">
    <text evidence="8">The sequence shown here is derived from an EMBL/GenBank/DDBJ whole genome shotgun (WGS) entry which is preliminary data.</text>
</comment>
<protein>
    <recommendedName>
        <fullName evidence="6">ADP-dependent (S)-NAD(P)H-hydrate dehydratase</fullName>
        <ecNumber evidence="6">4.2.1.136</ecNumber>
    </recommendedName>
    <alternativeName>
        <fullName evidence="6">ADP-dependent NAD(P)HX dehydratase</fullName>
    </alternativeName>
</protein>
<dbReference type="PANTHER" id="PTHR12592">
    <property type="entry name" value="ATP-DEPENDENT (S)-NAD(P)H-HYDRATE DEHYDRATASE FAMILY MEMBER"/>
    <property type="match status" value="1"/>
</dbReference>
<keyword evidence="4 6" id="KW-0520">NAD</keyword>
<comment type="catalytic activity">
    <reaction evidence="6">
        <text>(6S)-NADPHX + ADP = AMP + phosphate + NADPH + H(+)</text>
        <dbReference type="Rhea" id="RHEA:32235"/>
        <dbReference type="ChEBI" id="CHEBI:15378"/>
        <dbReference type="ChEBI" id="CHEBI:43474"/>
        <dbReference type="ChEBI" id="CHEBI:57783"/>
        <dbReference type="ChEBI" id="CHEBI:64076"/>
        <dbReference type="ChEBI" id="CHEBI:456215"/>
        <dbReference type="ChEBI" id="CHEBI:456216"/>
        <dbReference type="EC" id="4.2.1.136"/>
    </reaction>
</comment>
<comment type="cofactor">
    <cofactor evidence="6">
        <name>Mg(2+)</name>
        <dbReference type="ChEBI" id="CHEBI:18420"/>
    </cofactor>
</comment>
<organism evidence="8 9">
    <name type="scientific">Jingyaoa shaoxingensis</name>
    <dbReference type="NCBI Taxonomy" id="2763671"/>
    <lineage>
        <taxon>Bacteria</taxon>
        <taxon>Bacillati</taxon>
        <taxon>Bacillota</taxon>
        <taxon>Clostridia</taxon>
        <taxon>Lachnospirales</taxon>
        <taxon>Lachnospiraceae</taxon>
        <taxon>Jingyaoa</taxon>
    </lineage>
</organism>
<dbReference type="PROSITE" id="PS01050">
    <property type="entry name" value="YJEF_C_2"/>
    <property type="match status" value="1"/>
</dbReference>
<reference evidence="8 9" key="1">
    <citation type="submission" date="2020-08" db="EMBL/GenBank/DDBJ databases">
        <title>Genome public.</title>
        <authorList>
            <person name="Liu C."/>
            <person name="Sun Q."/>
        </authorList>
    </citation>
    <scope>NUCLEOTIDE SEQUENCE [LARGE SCALE GENOMIC DNA]</scope>
    <source>
        <strain evidence="8 9">NSJ-46</strain>
    </source>
</reference>
<evidence type="ECO:0000256" key="5">
    <source>
        <dbReference type="ARBA" id="ARBA00023239"/>
    </source>
</evidence>
<dbReference type="CDD" id="cd01171">
    <property type="entry name" value="YXKO-related"/>
    <property type="match status" value="1"/>
</dbReference>
<keyword evidence="5 6" id="KW-0456">Lyase</keyword>
<keyword evidence="2 6" id="KW-0067">ATP-binding</keyword>
<keyword evidence="3 6" id="KW-0521">NADP</keyword>
<evidence type="ECO:0000256" key="3">
    <source>
        <dbReference type="ARBA" id="ARBA00022857"/>
    </source>
</evidence>
<dbReference type="EMBL" id="JACRSZ010000003">
    <property type="protein sequence ID" value="MBC8572289.1"/>
    <property type="molecule type" value="Genomic_DNA"/>
</dbReference>
<dbReference type="HAMAP" id="MF_01965">
    <property type="entry name" value="NADHX_dehydratase"/>
    <property type="match status" value="1"/>
</dbReference>
<dbReference type="SUPFAM" id="SSF53613">
    <property type="entry name" value="Ribokinase-like"/>
    <property type="match status" value="1"/>
</dbReference>
<dbReference type="NCBIfam" id="TIGR00196">
    <property type="entry name" value="yjeF_cterm"/>
    <property type="match status" value="1"/>
</dbReference>
<feature type="binding site" evidence="6">
    <location>
        <position position="42"/>
    </location>
    <ligand>
        <name>(6S)-NADPHX</name>
        <dbReference type="ChEBI" id="CHEBI:64076"/>
    </ligand>
</feature>
<evidence type="ECO:0000256" key="4">
    <source>
        <dbReference type="ARBA" id="ARBA00023027"/>
    </source>
</evidence>
<accession>A0ABR7N7C5</accession>
<feature type="binding site" evidence="6">
    <location>
        <position position="157"/>
    </location>
    <ligand>
        <name>(6S)-NADPHX</name>
        <dbReference type="ChEBI" id="CHEBI:64076"/>
    </ligand>
</feature>
<comment type="similarity">
    <text evidence="6">Belongs to the NnrD/CARKD family.</text>
</comment>
<sequence>MQIQSYEEWELKEKLPPRYEDSNKGDYGKLLLAAGSRNMCGAAYLAGKAAYRSGVGLVYIYTEECNRVILQELLPEAVLITYQPERWDRSQLETALQGITAVAAGPGLGKSTCAGEILQTILKNRLPKVLDADALNLLASHPQWYKLAQDSFVVTPHPMEMSRLTGIPVKEIQEHRSKIALDYAREHHLVTVLKGSHTVVTDGLDEYINNTGNHGMATGGSGDVLTGVIGAFLAQKMDLFEAARLGVYVHGLAGDTVRKERGTYSMMAGDIADRILYGIE</sequence>
<dbReference type="PANTHER" id="PTHR12592:SF0">
    <property type="entry name" value="ATP-DEPENDENT (S)-NAD(P)H-HYDRATE DEHYDRATASE"/>
    <property type="match status" value="1"/>
</dbReference>
<dbReference type="InterPro" id="IPR029056">
    <property type="entry name" value="Ribokinase-like"/>
</dbReference>
<dbReference type="InterPro" id="IPR000631">
    <property type="entry name" value="CARKD"/>
</dbReference>
<evidence type="ECO:0000256" key="2">
    <source>
        <dbReference type="ARBA" id="ARBA00022840"/>
    </source>
</evidence>
<feature type="binding site" evidence="6">
    <location>
        <position position="222"/>
    </location>
    <ligand>
        <name>AMP</name>
        <dbReference type="ChEBI" id="CHEBI:456215"/>
    </ligand>
</feature>
<feature type="binding site" evidence="6">
    <location>
        <position position="107"/>
    </location>
    <ligand>
        <name>(6S)-NADPHX</name>
        <dbReference type="ChEBI" id="CHEBI:64076"/>
    </ligand>
</feature>
<feature type="binding site" evidence="6">
    <location>
        <begin position="194"/>
        <end position="198"/>
    </location>
    <ligand>
        <name>AMP</name>
        <dbReference type="ChEBI" id="CHEBI:456215"/>
    </ligand>
</feature>
<keyword evidence="9" id="KW-1185">Reference proteome</keyword>
<dbReference type="Gene3D" id="3.40.1190.20">
    <property type="match status" value="1"/>
</dbReference>
<gene>
    <name evidence="6" type="primary">nnrD</name>
    <name evidence="8" type="ORF">H8716_04195</name>
</gene>